<evidence type="ECO:0000313" key="2">
    <source>
        <dbReference type="EMBL" id="KYC48711.1"/>
    </source>
</evidence>
<dbReference type="AlphaFoldDB" id="A0A150IUM6"/>
<protein>
    <recommendedName>
        <fullName evidence="6">Peptidase C39 domain-containing protein</fullName>
    </recommendedName>
</protein>
<dbReference type="Proteomes" id="UP000091929">
    <property type="component" value="Unassembled WGS sequence"/>
</dbReference>
<accession>A0A150IUM6</accession>
<reference evidence="4 5" key="1">
    <citation type="journal article" date="2016" name="ISME J.">
        <title>Chasing the elusive Euryarchaeota class WSA2: genomes reveal a uniquely fastidious methyl-reducing methanogen.</title>
        <authorList>
            <person name="Nobu M.K."/>
            <person name="Narihiro T."/>
            <person name="Kuroda K."/>
            <person name="Mei R."/>
            <person name="Liu W.T."/>
        </authorList>
    </citation>
    <scope>NUCLEOTIDE SEQUENCE [LARGE SCALE GENOMIC DNA]</scope>
    <source>
        <strain evidence="1">B03fssc0709_Meth_Bin005</strain>
        <strain evidence="2">B15fssc0709_Meth_Bin003</strain>
        <strain evidence="3">BMIXfssc0709_Meth_Bin006</strain>
    </source>
</reference>
<gene>
    <name evidence="1" type="ORF">APG10_01409</name>
    <name evidence="2" type="ORF">APG11_00021</name>
    <name evidence="3" type="ORF">APG12_00020</name>
</gene>
<proteinExistence type="predicted"/>
<dbReference type="EMBL" id="LNGE01000041">
    <property type="protein sequence ID" value="KYC44826.1"/>
    <property type="molecule type" value="Genomic_DNA"/>
</dbReference>
<dbReference type="EMBL" id="LNJC01000001">
    <property type="protein sequence ID" value="KYC51359.1"/>
    <property type="molecule type" value="Genomic_DNA"/>
</dbReference>
<sequence>MNRRRKLTNNTNDWDCGVQAIENVKRIARTKKKIVPHKAGIIKDEGVVEPIKYAKALKSIPKVKKVKVERTPKVDQIVEWLEKDKPSGKTQNVAIVHSKIADEEDSHYWLAFKVNKGRKSVMAANFDDSNPVKRVSLHRLKKKDIKIKRVYKLKIEK</sequence>
<dbReference type="Proteomes" id="UP000092403">
    <property type="component" value="Unassembled WGS sequence"/>
</dbReference>
<evidence type="ECO:0000313" key="3">
    <source>
        <dbReference type="EMBL" id="KYC51359.1"/>
    </source>
</evidence>
<evidence type="ECO:0008006" key="6">
    <source>
        <dbReference type="Google" id="ProtNLM"/>
    </source>
</evidence>
<evidence type="ECO:0000313" key="4">
    <source>
        <dbReference type="Proteomes" id="UP000091929"/>
    </source>
</evidence>
<evidence type="ECO:0000313" key="5">
    <source>
        <dbReference type="Proteomes" id="UP000092401"/>
    </source>
</evidence>
<comment type="caution">
    <text evidence="2">The sequence shown here is derived from an EMBL/GenBank/DDBJ whole genome shotgun (WGS) entry which is preliminary data.</text>
</comment>
<accession>A0A150IIK5</accession>
<accession>A0A150J2C1</accession>
<evidence type="ECO:0000313" key="1">
    <source>
        <dbReference type="EMBL" id="KYC44826.1"/>
    </source>
</evidence>
<dbReference type="EMBL" id="LNGF01000001">
    <property type="protein sequence ID" value="KYC48711.1"/>
    <property type="molecule type" value="Genomic_DNA"/>
</dbReference>
<organism evidence="2 4">
    <name type="scientific">Candidatus Methanofastidiosum methylothiophilum</name>
    <dbReference type="NCBI Taxonomy" id="1705564"/>
    <lineage>
        <taxon>Archaea</taxon>
        <taxon>Methanobacteriati</taxon>
        <taxon>Methanobacteriota</taxon>
        <taxon>Stenosarchaea group</taxon>
        <taxon>Candidatus Methanofastidiosia</taxon>
        <taxon>Candidatus Methanofastidiosales</taxon>
        <taxon>Candidatus Methanofastidiosaceae</taxon>
        <taxon>Candidatus Methanofastidiosum</taxon>
    </lineage>
</organism>
<dbReference type="Proteomes" id="UP000092401">
    <property type="component" value="Unassembled WGS sequence"/>
</dbReference>
<name>A0A150IUM6_9EURY</name>